<organism evidence="1 2">
    <name type="scientific">Wolbachia pipientis</name>
    <dbReference type="NCBI Taxonomy" id="955"/>
    <lineage>
        <taxon>Bacteria</taxon>
        <taxon>Pseudomonadati</taxon>
        <taxon>Pseudomonadota</taxon>
        <taxon>Alphaproteobacteria</taxon>
        <taxon>Rickettsiales</taxon>
        <taxon>Anaplasmataceae</taxon>
        <taxon>Wolbachieae</taxon>
        <taxon>Wolbachia</taxon>
    </lineage>
</organism>
<comment type="caution">
    <text evidence="1">The sequence shown here is derived from an EMBL/GenBank/DDBJ whole genome shotgun (WGS) entry which is preliminary data.</text>
</comment>
<dbReference type="Proteomes" id="UP000175679">
    <property type="component" value="Unassembled WGS sequence"/>
</dbReference>
<name>A0A1E7QK75_WOLPI</name>
<dbReference type="AlphaFoldDB" id="A0A1E7QK75"/>
<keyword evidence="2" id="KW-1185">Reference proteome</keyword>
<sequence length="60" mass="6784">MLERTFAMNKLSHVQYFSPDIMWEALEMVDSKTLSKFNLAACEPRTGLEHVTVDSCGCSN</sequence>
<accession>A0A1E7QK75</accession>
<proteinExistence type="predicted"/>
<evidence type="ECO:0000313" key="2">
    <source>
        <dbReference type="Proteomes" id="UP000175679"/>
    </source>
</evidence>
<evidence type="ECO:0000313" key="1">
    <source>
        <dbReference type="EMBL" id="OEY86868.1"/>
    </source>
</evidence>
<dbReference type="EMBL" id="MJMG01000002">
    <property type="protein sequence ID" value="OEY86868.1"/>
    <property type="molecule type" value="Genomic_DNA"/>
</dbReference>
<reference evidence="1 2" key="1">
    <citation type="submission" date="2016-09" db="EMBL/GenBank/DDBJ databases">
        <title>Genomic evidence for plant-parasitic nematodes as the earliest Wolbachia hosts.</title>
        <authorList>
            <person name="Brown A.M."/>
            <person name="Wasala S.K."/>
            <person name="Howe D.K."/>
            <person name="Peetz A.B."/>
            <person name="Zasada I.A."/>
            <person name="Denver D.R."/>
        </authorList>
    </citation>
    <scope>NUCLEOTIDE SEQUENCE [LARGE SCALE GENOMIC DNA]</scope>
    <source>
        <strain evidence="2">wPpe</strain>
    </source>
</reference>
<gene>
    <name evidence="1" type="ORF">BIY23_04555</name>
</gene>
<protein>
    <submittedName>
        <fullName evidence="1">Uncharacterized protein</fullName>
    </submittedName>
</protein>